<evidence type="ECO:0000313" key="3">
    <source>
        <dbReference type="EMBL" id="BAX91383.1"/>
    </source>
</evidence>
<reference evidence="4" key="1">
    <citation type="submission" date="2017-06" db="EMBL/GenBank/DDBJ databases">
        <title>Complete Genome Sequence of Mycobacterium shigaense.</title>
        <authorList>
            <person name="Fukano H."/>
            <person name="Yoshida M."/>
            <person name="Kazumi Y."/>
            <person name="Ogura Y."/>
            <person name="Mitarai S."/>
            <person name="Hayashi T."/>
            <person name="Hoshino Y."/>
        </authorList>
    </citation>
    <scope>NUCLEOTIDE SEQUENCE [LARGE SCALE GENOMIC DNA]</scope>
    <source>
        <strain evidence="4">UN-152</strain>
    </source>
</reference>
<dbReference type="AlphaFoldDB" id="A0A1Z4EEI7"/>
<sequence>MMWFHGIGWGWAGCLPEALVMAVLWGAVIVAGILAGGFLTRRRSGPPALSDPAPARTGSMFWDSPRAEPEDNDQWYRRLM</sequence>
<evidence type="ECO:0000256" key="2">
    <source>
        <dbReference type="SAM" id="Phobius"/>
    </source>
</evidence>
<keyword evidence="2" id="KW-0812">Transmembrane</keyword>
<dbReference type="EMBL" id="AP018164">
    <property type="protein sequence ID" value="BAX91383.1"/>
    <property type="molecule type" value="Genomic_DNA"/>
</dbReference>
<feature type="region of interest" description="Disordered" evidence="1">
    <location>
        <begin position="42"/>
        <end position="72"/>
    </location>
</feature>
<feature type="transmembrane region" description="Helical" evidence="2">
    <location>
        <begin position="20"/>
        <end position="39"/>
    </location>
</feature>
<accession>A0A1Z4EEI7</accession>
<name>A0A1Z4EEI7_9MYCO</name>
<proteinExistence type="predicted"/>
<keyword evidence="4" id="KW-1185">Reference proteome</keyword>
<gene>
    <name evidence="3" type="ORF">MSG_01224</name>
</gene>
<evidence type="ECO:0000256" key="1">
    <source>
        <dbReference type="SAM" id="MobiDB-lite"/>
    </source>
</evidence>
<keyword evidence="2" id="KW-1133">Transmembrane helix</keyword>
<protein>
    <submittedName>
        <fullName evidence="3">Uncharacterized protein</fullName>
    </submittedName>
</protein>
<dbReference type="Proteomes" id="UP000217736">
    <property type="component" value="Chromosome"/>
</dbReference>
<organism evidence="3 4">
    <name type="scientific">Mycobacterium shigaense</name>
    <dbReference type="NCBI Taxonomy" id="722731"/>
    <lineage>
        <taxon>Bacteria</taxon>
        <taxon>Bacillati</taxon>
        <taxon>Actinomycetota</taxon>
        <taxon>Actinomycetes</taxon>
        <taxon>Mycobacteriales</taxon>
        <taxon>Mycobacteriaceae</taxon>
        <taxon>Mycobacterium</taxon>
        <taxon>Mycobacterium simiae complex</taxon>
    </lineage>
</organism>
<evidence type="ECO:0000313" key="4">
    <source>
        <dbReference type="Proteomes" id="UP000217736"/>
    </source>
</evidence>
<dbReference type="KEGG" id="mshg:MSG_01224"/>
<keyword evidence="2" id="KW-0472">Membrane</keyword>